<dbReference type="SUPFAM" id="SSF56349">
    <property type="entry name" value="DNA breaking-rejoining enzymes"/>
    <property type="match status" value="1"/>
</dbReference>
<dbReference type="InterPro" id="IPR053876">
    <property type="entry name" value="Phage_int_M"/>
</dbReference>
<keyword evidence="2" id="KW-0229">DNA integration</keyword>
<dbReference type="EMBL" id="RBPL01000046">
    <property type="protein sequence ID" value="RMN99623.1"/>
    <property type="molecule type" value="Genomic_DNA"/>
</dbReference>
<dbReference type="InterPro" id="IPR044068">
    <property type="entry name" value="CB"/>
</dbReference>
<feature type="domain" description="Tyr recombinase" evidence="6">
    <location>
        <begin position="204"/>
        <end position="381"/>
    </location>
</feature>
<comment type="caution">
    <text evidence="8">The sequence shown here is derived from an EMBL/GenBank/DDBJ whole genome shotgun (WGS) entry which is preliminary data.</text>
</comment>
<dbReference type="InterPro" id="IPR025166">
    <property type="entry name" value="Integrase_DNA_bind_dom"/>
</dbReference>
<dbReference type="PROSITE" id="PS51900">
    <property type="entry name" value="CB"/>
    <property type="match status" value="1"/>
</dbReference>
<dbReference type="Pfam" id="PF13356">
    <property type="entry name" value="Arm-DNA-bind_3"/>
    <property type="match status" value="1"/>
</dbReference>
<dbReference type="Gene3D" id="1.10.150.130">
    <property type="match status" value="1"/>
</dbReference>
<dbReference type="InterPro" id="IPR010998">
    <property type="entry name" value="Integrase_recombinase_N"/>
</dbReference>
<evidence type="ECO:0000256" key="1">
    <source>
        <dbReference type="ARBA" id="ARBA00008857"/>
    </source>
</evidence>
<dbReference type="InterPro" id="IPR011010">
    <property type="entry name" value="DNA_brk_join_enz"/>
</dbReference>
<dbReference type="InterPro" id="IPR013762">
    <property type="entry name" value="Integrase-like_cat_sf"/>
</dbReference>
<dbReference type="Gene3D" id="3.30.160.390">
    <property type="entry name" value="Integrase, DNA-binding domain"/>
    <property type="match status" value="1"/>
</dbReference>
<dbReference type="Proteomes" id="UP000278062">
    <property type="component" value="Unassembled WGS sequence"/>
</dbReference>
<protein>
    <submittedName>
        <fullName evidence="8">Site-specific recombinase, phage integrase protein</fullName>
    </submittedName>
</protein>
<evidence type="ECO:0000259" key="7">
    <source>
        <dbReference type="PROSITE" id="PS51900"/>
    </source>
</evidence>
<evidence type="ECO:0000256" key="5">
    <source>
        <dbReference type="PROSITE-ProRule" id="PRU01248"/>
    </source>
</evidence>
<accession>A0A3M3MHK7</accession>
<dbReference type="Gene3D" id="1.10.443.10">
    <property type="entry name" value="Intergrase catalytic core"/>
    <property type="match status" value="1"/>
</dbReference>
<evidence type="ECO:0000313" key="8">
    <source>
        <dbReference type="EMBL" id="RMN99623.1"/>
    </source>
</evidence>
<keyword evidence="4" id="KW-0233">DNA recombination</keyword>
<proteinExistence type="inferred from homology"/>
<dbReference type="InterPro" id="IPR002104">
    <property type="entry name" value="Integrase_catalytic"/>
</dbReference>
<name>A0A3M3MHK7_9PSED</name>
<gene>
    <name evidence="8" type="ORF">ALQ49_05190</name>
</gene>
<dbReference type="InterPro" id="IPR038488">
    <property type="entry name" value="Integrase_DNA-bd_sf"/>
</dbReference>
<dbReference type="InterPro" id="IPR050808">
    <property type="entry name" value="Phage_Integrase"/>
</dbReference>
<dbReference type="AlphaFoldDB" id="A0A3M3MHK7"/>
<keyword evidence="3 5" id="KW-0238">DNA-binding</keyword>
<dbReference type="GO" id="GO:0003677">
    <property type="term" value="F:DNA binding"/>
    <property type="evidence" value="ECO:0007669"/>
    <property type="project" value="UniProtKB-UniRule"/>
</dbReference>
<comment type="similarity">
    <text evidence="1">Belongs to the 'phage' integrase family.</text>
</comment>
<feature type="domain" description="Core-binding (CB)" evidence="7">
    <location>
        <begin position="99"/>
        <end position="180"/>
    </location>
</feature>
<reference evidence="8 9" key="1">
    <citation type="submission" date="2018-08" db="EMBL/GenBank/DDBJ databases">
        <title>Recombination of ecologically and evolutionarily significant loci maintains genetic cohesion in the Pseudomonas syringae species complex.</title>
        <authorList>
            <person name="Dillon M."/>
            <person name="Thakur S."/>
            <person name="Almeida R.N.D."/>
            <person name="Weir B.S."/>
            <person name="Guttman D.S."/>
        </authorList>
    </citation>
    <scope>NUCLEOTIDE SEQUENCE [LARGE SCALE GENOMIC DNA]</scope>
    <source>
        <strain evidence="8 9">1089_5</strain>
    </source>
</reference>
<sequence>MVALTDTALRQAKPKDKAYTLPDSLGLSLYVAPTAIKSWHFRFTWLGKQVRISLGTYPEIGLKEARMRRDEAREEVARGIDPRESRKEKKALLINAQGHTLRRVYEEWLAFRKGSLKPGSLRIISNSMELDWLPAFGNRQMNSITRSEIVGVIRRIEKRGSVTTAVKTRQRLGQIFRYAIATGIVDTNPTLEMHTVTERITLQRHFPFLPFSELPKTISTILSCSAGQQYKSAFMMMVYCTSRPGEVRHAMWKEINFDNATWTIPAGKMKMRRDHVVPLPKQAIELLKTMLPLTGHLEYIFVHRSDPTKPVSTNYANNVIELSGLTGIQSPHGFRHLFSTEMNGRGYNRDWIERQLAHSDTSIIRDTYNHATYIEQRREMMQDWADLITAVV</sequence>
<dbReference type="CDD" id="cd00801">
    <property type="entry name" value="INT_P4_C"/>
    <property type="match status" value="1"/>
</dbReference>
<evidence type="ECO:0000313" key="9">
    <source>
        <dbReference type="Proteomes" id="UP000278062"/>
    </source>
</evidence>
<evidence type="ECO:0000256" key="4">
    <source>
        <dbReference type="ARBA" id="ARBA00023172"/>
    </source>
</evidence>
<evidence type="ECO:0000259" key="6">
    <source>
        <dbReference type="PROSITE" id="PS51898"/>
    </source>
</evidence>
<dbReference type="PANTHER" id="PTHR30629">
    <property type="entry name" value="PROPHAGE INTEGRASE"/>
    <property type="match status" value="1"/>
</dbReference>
<dbReference type="Pfam" id="PF00589">
    <property type="entry name" value="Phage_integrase"/>
    <property type="match status" value="1"/>
</dbReference>
<dbReference type="GO" id="GO:0015074">
    <property type="term" value="P:DNA integration"/>
    <property type="evidence" value="ECO:0007669"/>
    <property type="project" value="UniProtKB-KW"/>
</dbReference>
<dbReference type="Pfam" id="PF22022">
    <property type="entry name" value="Phage_int_M"/>
    <property type="match status" value="1"/>
</dbReference>
<dbReference type="PANTHER" id="PTHR30629:SF2">
    <property type="entry name" value="PROPHAGE INTEGRASE INTS-RELATED"/>
    <property type="match status" value="1"/>
</dbReference>
<evidence type="ECO:0000256" key="2">
    <source>
        <dbReference type="ARBA" id="ARBA00022908"/>
    </source>
</evidence>
<evidence type="ECO:0000256" key="3">
    <source>
        <dbReference type="ARBA" id="ARBA00023125"/>
    </source>
</evidence>
<dbReference type="PROSITE" id="PS51898">
    <property type="entry name" value="TYR_RECOMBINASE"/>
    <property type="match status" value="1"/>
</dbReference>
<dbReference type="GO" id="GO:0006310">
    <property type="term" value="P:DNA recombination"/>
    <property type="evidence" value="ECO:0007669"/>
    <property type="project" value="UniProtKB-KW"/>
</dbReference>
<organism evidence="8 9">
    <name type="scientific">Pseudomonas syringae pv. apii</name>
    <dbReference type="NCBI Taxonomy" id="81036"/>
    <lineage>
        <taxon>Bacteria</taxon>
        <taxon>Pseudomonadati</taxon>
        <taxon>Pseudomonadota</taxon>
        <taxon>Gammaproteobacteria</taxon>
        <taxon>Pseudomonadales</taxon>
        <taxon>Pseudomonadaceae</taxon>
        <taxon>Pseudomonas</taxon>
    </lineage>
</organism>